<comment type="similarity">
    <text evidence="1 7">Belongs to the GcvT family.</text>
</comment>
<evidence type="ECO:0000256" key="1">
    <source>
        <dbReference type="ARBA" id="ARBA00008609"/>
    </source>
</evidence>
<evidence type="ECO:0000256" key="5">
    <source>
        <dbReference type="ARBA" id="ARBA00031395"/>
    </source>
</evidence>
<dbReference type="Gene3D" id="3.30.70.1400">
    <property type="entry name" value="Aminomethyltransferase beta-barrel domains"/>
    <property type="match status" value="1"/>
</dbReference>
<dbReference type="NCBIfam" id="NF001567">
    <property type="entry name" value="PRK00389.1"/>
    <property type="match status" value="1"/>
</dbReference>
<evidence type="ECO:0000259" key="10">
    <source>
        <dbReference type="Pfam" id="PF08669"/>
    </source>
</evidence>
<evidence type="ECO:0000256" key="8">
    <source>
        <dbReference type="PIRSR" id="PIRSR006487-1"/>
    </source>
</evidence>
<gene>
    <name evidence="7 11" type="primary">gcvT</name>
    <name evidence="11" type="ORF">K1I37_12355</name>
</gene>
<dbReference type="RefSeq" id="WP_021295687.1">
    <property type="nucleotide sequence ID" value="NZ_AURB01000101.1"/>
</dbReference>
<dbReference type="Gene3D" id="3.30.1360.120">
    <property type="entry name" value="Probable tRNA modification gtpase trme, domain 1"/>
    <property type="match status" value="1"/>
</dbReference>
<dbReference type="SUPFAM" id="SSF103025">
    <property type="entry name" value="Folate-binding domain"/>
    <property type="match status" value="1"/>
</dbReference>
<dbReference type="GO" id="GO:0004047">
    <property type="term" value="F:aminomethyltransferase activity"/>
    <property type="evidence" value="ECO:0007669"/>
    <property type="project" value="UniProtKB-UniRule"/>
</dbReference>
<keyword evidence="12" id="KW-1185">Reference proteome</keyword>
<dbReference type="HAMAP" id="MF_00259">
    <property type="entry name" value="GcvT"/>
    <property type="match status" value="1"/>
</dbReference>
<dbReference type="InterPro" id="IPR022903">
    <property type="entry name" value="GcvT_bac"/>
</dbReference>
<proteinExistence type="inferred from homology"/>
<comment type="function">
    <text evidence="7">The glycine cleavage system catalyzes the degradation of glycine.</text>
</comment>
<evidence type="ECO:0000256" key="6">
    <source>
        <dbReference type="ARBA" id="ARBA00047665"/>
    </source>
</evidence>
<keyword evidence="4 7" id="KW-0808">Transferase</keyword>
<dbReference type="InterPro" id="IPR006222">
    <property type="entry name" value="GCVT_N"/>
</dbReference>
<dbReference type="OrthoDB" id="9774591at2"/>
<dbReference type="Gene3D" id="2.40.30.110">
    <property type="entry name" value="Aminomethyltransferase beta-barrel domains"/>
    <property type="match status" value="1"/>
</dbReference>
<dbReference type="GO" id="GO:0005960">
    <property type="term" value="C:glycine cleavage complex"/>
    <property type="evidence" value="ECO:0007669"/>
    <property type="project" value="InterPro"/>
</dbReference>
<evidence type="ECO:0000313" key="12">
    <source>
        <dbReference type="Proteomes" id="UP000829401"/>
    </source>
</evidence>
<dbReference type="GO" id="GO:0008483">
    <property type="term" value="F:transaminase activity"/>
    <property type="evidence" value="ECO:0007669"/>
    <property type="project" value="UniProtKB-KW"/>
</dbReference>
<dbReference type="GO" id="GO:0019464">
    <property type="term" value="P:glycine decarboxylation via glycine cleavage system"/>
    <property type="evidence" value="ECO:0007669"/>
    <property type="project" value="UniProtKB-UniRule"/>
</dbReference>
<protein>
    <recommendedName>
        <fullName evidence="2 7">Aminomethyltransferase</fullName>
        <ecNumber evidence="2 7">2.1.2.10</ecNumber>
    </recommendedName>
    <alternativeName>
        <fullName evidence="5 7">Glycine cleavage system T protein</fullName>
    </alternativeName>
</protein>
<evidence type="ECO:0000313" key="11">
    <source>
        <dbReference type="EMBL" id="UNO47498.1"/>
    </source>
</evidence>
<name>T0DHD7_ALIAG</name>
<dbReference type="NCBIfam" id="TIGR00528">
    <property type="entry name" value="gcvT"/>
    <property type="match status" value="1"/>
</dbReference>
<comment type="catalytic activity">
    <reaction evidence="6 7">
        <text>N(6)-[(R)-S(8)-aminomethyldihydrolipoyl]-L-lysyl-[protein] + (6S)-5,6,7,8-tetrahydrofolate = N(6)-[(R)-dihydrolipoyl]-L-lysyl-[protein] + (6R)-5,10-methylene-5,6,7,8-tetrahydrofolate + NH4(+)</text>
        <dbReference type="Rhea" id="RHEA:16945"/>
        <dbReference type="Rhea" id="RHEA-COMP:10475"/>
        <dbReference type="Rhea" id="RHEA-COMP:10492"/>
        <dbReference type="ChEBI" id="CHEBI:15636"/>
        <dbReference type="ChEBI" id="CHEBI:28938"/>
        <dbReference type="ChEBI" id="CHEBI:57453"/>
        <dbReference type="ChEBI" id="CHEBI:83100"/>
        <dbReference type="ChEBI" id="CHEBI:83143"/>
        <dbReference type="EC" id="2.1.2.10"/>
    </reaction>
</comment>
<dbReference type="AlphaFoldDB" id="T0DHD7"/>
<dbReference type="FunFam" id="3.30.70.1400:FF:000001">
    <property type="entry name" value="Aminomethyltransferase"/>
    <property type="match status" value="1"/>
</dbReference>
<accession>T0DHD7</accession>
<dbReference type="EMBL" id="CP080467">
    <property type="protein sequence ID" value="UNO47498.1"/>
    <property type="molecule type" value="Genomic_DNA"/>
</dbReference>
<dbReference type="PANTHER" id="PTHR43757:SF2">
    <property type="entry name" value="AMINOMETHYLTRANSFERASE, MITOCHONDRIAL"/>
    <property type="match status" value="1"/>
</dbReference>
<dbReference type="eggNOG" id="COG0404">
    <property type="taxonomic scope" value="Bacteria"/>
</dbReference>
<reference evidence="12" key="1">
    <citation type="journal article" date="2022" name="G3 (Bethesda)">
        <title>Unveiling the complete genome sequence of Alicyclobacillus acidoterrestris DSM 3922T, a taint-producing strain.</title>
        <authorList>
            <person name="Leonardo I.C."/>
            <person name="Barreto Crespo M.T."/>
            <person name="Gaspar F.B."/>
        </authorList>
    </citation>
    <scope>NUCLEOTIDE SEQUENCE [LARGE SCALE GENOMIC DNA]</scope>
    <source>
        <strain evidence="12">DSM 3922</strain>
    </source>
</reference>
<dbReference type="InterPro" id="IPR029043">
    <property type="entry name" value="GcvT/YgfZ_C"/>
</dbReference>
<feature type="domain" description="GCVT N-terminal" evidence="9">
    <location>
        <begin position="9"/>
        <end position="261"/>
    </location>
</feature>
<dbReference type="PANTHER" id="PTHR43757">
    <property type="entry name" value="AMINOMETHYLTRANSFERASE"/>
    <property type="match status" value="1"/>
</dbReference>
<feature type="domain" description="Aminomethyltransferase C-terminal" evidence="10">
    <location>
        <begin position="280"/>
        <end position="357"/>
    </location>
</feature>
<evidence type="ECO:0000256" key="2">
    <source>
        <dbReference type="ARBA" id="ARBA00012616"/>
    </source>
</evidence>
<dbReference type="Pfam" id="PF01571">
    <property type="entry name" value="GCV_T"/>
    <property type="match status" value="1"/>
</dbReference>
<evidence type="ECO:0000259" key="9">
    <source>
        <dbReference type="Pfam" id="PF01571"/>
    </source>
</evidence>
<feature type="binding site" evidence="8">
    <location>
        <position position="198"/>
    </location>
    <ligand>
        <name>substrate</name>
    </ligand>
</feature>
<dbReference type="Gene3D" id="4.10.1250.10">
    <property type="entry name" value="Aminomethyltransferase fragment"/>
    <property type="match status" value="1"/>
</dbReference>
<keyword evidence="3 7" id="KW-0032">Aminotransferase</keyword>
<dbReference type="InterPro" id="IPR027266">
    <property type="entry name" value="TrmE/GcvT-like"/>
</dbReference>
<comment type="subunit">
    <text evidence="7">The glycine cleavage system is composed of four proteins: P, T, L and H.</text>
</comment>
<dbReference type="InterPro" id="IPR028896">
    <property type="entry name" value="GcvT/YgfZ/DmdA"/>
</dbReference>
<dbReference type="EC" id="2.1.2.10" evidence="2 7"/>
<dbReference type="PIRSF" id="PIRSF006487">
    <property type="entry name" value="GcvT"/>
    <property type="match status" value="1"/>
</dbReference>
<dbReference type="FunFam" id="2.40.30.110:FF:000003">
    <property type="entry name" value="Aminomethyltransferase"/>
    <property type="match status" value="1"/>
</dbReference>
<dbReference type="GO" id="GO:0005829">
    <property type="term" value="C:cytosol"/>
    <property type="evidence" value="ECO:0007669"/>
    <property type="project" value="TreeGrafter"/>
</dbReference>
<dbReference type="STRING" id="1356854.N007_03785"/>
<dbReference type="KEGG" id="aaco:K1I37_12355"/>
<dbReference type="InterPro" id="IPR006223">
    <property type="entry name" value="GcvT"/>
</dbReference>
<dbReference type="FunFam" id="4.10.1250.10:FF:000001">
    <property type="entry name" value="Aminomethyltransferase"/>
    <property type="match status" value="1"/>
</dbReference>
<evidence type="ECO:0000256" key="7">
    <source>
        <dbReference type="HAMAP-Rule" id="MF_00259"/>
    </source>
</evidence>
<accession>A0A9E7CUW8</accession>
<sequence>MTAPKHTPLYDRHVALGAKMIDFHGTVLPVQYQSIVQEHRAVRDDVGVFDVSHMGEFNVTGTDALAFVQHLVTNDVARLGDGEALYTLMTDESGGVIDDLLVYRMAADNFLLVVNASNIDTDFSWVTSHVGNFSVAVENASEQIALIAVQGPRAAALLAPNTDVDAAHLRPFTFARGTVAGVSAMVSRTGYTGEDGFEIYLSASDAVTVFDVLIEQGGVPCGLGARDTLRLEAKLALYGNELSREITPYEASLGMFVKLDKGDFIGREALLRQKEAGVSRKLVGVETQGRAIPRSGYRVVADGREIGYVTSGTMSPTLQVPIALVLIDVAYAQIGQEVEIDIRGRTHPARVVKTPFYRRNRA</sequence>
<dbReference type="SUPFAM" id="SSF101790">
    <property type="entry name" value="Aminomethyltransferase beta-barrel domain"/>
    <property type="match status" value="1"/>
</dbReference>
<evidence type="ECO:0000256" key="3">
    <source>
        <dbReference type="ARBA" id="ARBA00022576"/>
    </source>
</evidence>
<organism evidence="11 12">
    <name type="scientific">Alicyclobacillus acidoterrestris (strain ATCC 49025 / DSM 3922 / CIP 106132 / NCIMB 13137 / GD3B)</name>
    <dbReference type="NCBI Taxonomy" id="1356854"/>
    <lineage>
        <taxon>Bacteria</taxon>
        <taxon>Bacillati</taxon>
        <taxon>Bacillota</taxon>
        <taxon>Bacilli</taxon>
        <taxon>Bacillales</taxon>
        <taxon>Alicyclobacillaceae</taxon>
        <taxon>Alicyclobacillus</taxon>
    </lineage>
</organism>
<dbReference type="Pfam" id="PF08669">
    <property type="entry name" value="GCV_T_C"/>
    <property type="match status" value="1"/>
</dbReference>
<evidence type="ECO:0000256" key="4">
    <source>
        <dbReference type="ARBA" id="ARBA00022679"/>
    </source>
</evidence>
<dbReference type="InterPro" id="IPR013977">
    <property type="entry name" value="GcvT_C"/>
</dbReference>
<dbReference type="Proteomes" id="UP000829401">
    <property type="component" value="Chromosome"/>
</dbReference>